<dbReference type="InterPro" id="IPR043502">
    <property type="entry name" value="DNA/RNA_pol_sf"/>
</dbReference>
<evidence type="ECO:0000313" key="2">
    <source>
        <dbReference type="EMBL" id="KAK2172062.1"/>
    </source>
</evidence>
<dbReference type="PANTHER" id="PTHR33050:SF8">
    <property type="entry name" value="REVERSE TRANSCRIPTASE DOMAIN-CONTAINING PROTEIN"/>
    <property type="match status" value="1"/>
</dbReference>
<accession>A0AAD9KIS3</accession>
<comment type="caution">
    <text evidence="2">The sequence shown here is derived from an EMBL/GenBank/DDBJ whole genome shotgun (WGS) entry which is preliminary data.</text>
</comment>
<evidence type="ECO:0000313" key="3">
    <source>
        <dbReference type="Proteomes" id="UP001209878"/>
    </source>
</evidence>
<gene>
    <name evidence="2" type="ORF">NP493_995g00077</name>
</gene>
<dbReference type="SUPFAM" id="SSF56672">
    <property type="entry name" value="DNA/RNA polymerases"/>
    <property type="match status" value="1"/>
</dbReference>
<keyword evidence="3" id="KW-1185">Reference proteome</keyword>
<organism evidence="2 3">
    <name type="scientific">Ridgeia piscesae</name>
    <name type="common">Tubeworm</name>
    <dbReference type="NCBI Taxonomy" id="27915"/>
    <lineage>
        <taxon>Eukaryota</taxon>
        <taxon>Metazoa</taxon>
        <taxon>Spiralia</taxon>
        <taxon>Lophotrochozoa</taxon>
        <taxon>Annelida</taxon>
        <taxon>Polychaeta</taxon>
        <taxon>Sedentaria</taxon>
        <taxon>Canalipalpata</taxon>
        <taxon>Sabellida</taxon>
        <taxon>Siboglinidae</taxon>
        <taxon>Ridgeia</taxon>
    </lineage>
</organism>
<dbReference type="PROSITE" id="PS50878">
    <property type="entry name" value="RT_POL"/>
    <property type="match status" value="1"/>
</dbReference>
<dbReference type="EMBL" id="JAODUO010000995">
    <property type="protein sequence ID" value="KAK2172062.1"/>
    <property type="molecule type" value="Genomic_DNA"/>
</dbReference>
<dbReference type="Pfam" id="PF00078">
    <property type="entry name" value="RVT_1"/>
    <property type="match status" value="1"/>
</dbReference>
<dbReference type="CDD" id="cd09275">
    <property type="entry name" value="RNase_HI_RT_DIRS1"/>
    <property type="match status" value="1"/>
</dbReference>
<protein>
    <recommendedName>
        <fullName evidence="1">Reverse transcriptase domain-containing protein</fullName>
    </recommendedName>
</protein>
<sequence>MIQGYDTIATNYLVTGFTVGFHLGCLGAPIQLDHHVANMKSAFQLPHVIDAKLKKEKSLQRILGPFAIPPTHPAFRVSPLGVVAKKLPGEFRMIHNLSYPEGSSVNDYIPAEFATVQYATIQDAISFVTSARSIVFMAKVDIEAAFRIIPVAPSDTHLLGFRWRDLYYMDAVLPMGCSSSCAIFESFSTAVEWIAMNTLGATKVIHVLDDFLVLAESQDKCGTDLQAFITMCSQHGVPLVPSKTVGPCTTLQFLGIVIDTVAMEVRLPDDKLLKARMLLRSFLARHKVTLREIQSLIGLLQFFCYVIRFARAFLRRTIDLTLGVSKPNHHIRLTNPVKLDLEMWLAFLDDFNGKSFFIDNDFLTGDFLQLFTDASGGKGYGAVCGAQWFFGVWPVSWQALNITILELYPIMVAVEMWGTAWANCSVCFFTDNESLVSVINKQTSKEPSVMVLLRRLILTCLRYNIHFIAQHVPGRDNTLADKLSRSQIDDFRALAPWVNKHPTALPFHISPAAFGTL</sequence>
<dbReference type="InterPro" id="IPR043128">
    <property type="entry name" value="Rev_trsase/Diguanyl_cyclase"/>
</dbReference>
<feature type="domain" description="Reverse transcriptase" evidence="1">
    <location>
        <begin position="64"/>
        <end position="258"/>
    </location>
</feature>
<dbReference type="Gene3D" id="3.30.70.270">
    <property type="match status" value="1"/>
</dbReference>
<name>A0AAD9KIS3_RIDPI</name>
<dbReference type="Gene3D" id="3.10.10.10">
    <property type="entry name" value="HIV Type 1 Reverse Transcriptase, subunit A, domain 1"/>
    <property type="match status" value="1"/>
</dbReference>
<dbReference type="AlphaFoldDB" id="A0AAD9KIS3"/>
<reference evidence="2" key="1">
    <citation type="journal article" date="2023" name="Mol. Biol. Evol.">
        <title>Third-Generation Sequencing Reveals the Adaptive Role of the Epigenome in Three Deep-Sea Polychaetes.</title>
        <authorList>
            <person name="Perez M."/>
            <person name="Aroh O."/>
            <person name="Sun Y."/>
            <person name="Lan Y."/>
            <person name="Juniper S.K."/>
            <person name="Young C.R."/>
            <person name="Angers B."/>
            <person name="Qian P.Y."/>
        </authorList>
    </citation>
    <scope>NUCLEOTIDE SEQUENCE</scope>
    <source>
        <strain evidence="2">R07B-5</strain>
    </source>
</reference>
<dbReference type="Proteomes" id="UP001209878">
    <property type="component" value="Unassembled WGS sequence"/>
</dbReference>
<proteinExistence type="predicted"/>
<dbReference type="CDD" id="cd03714">
    <property type="entry name" value="RT_DIRS1"/>
    <property type="match status" value="1"/>
</dbReference>
<evidence type="ECO:0000259" key="1">
    <source>
        <dbReference type="PROSITE" id="PS50878"/>
    </source>
</evidence>
<dbReference type="InterPro" id="IPR052055">
    <property type="entry name" value="Hepadnavirus_pol/RT"/>
</dbReference>
<dbReference type="InterPro" id="IPR000477">
    <property type="entry name" value="RT_dom"/>
</dbReference>
<dbReference type="PANTHER" id="PTHR33050">
    <property type="entry name" value="REVERSE TRANSCRIPTASE DOMAIN-CONTAINING PROTEIN"/>
    <property type="match status" value="1"/>
</dbReference>